<dbReference type="Proteomes" id="UP001201163">
    <property type="component" value="Unassembled WGS sequence"/>
</dbReference>
<dbReference type="EMBL" id="JAKELL010000013">
    <property type="protein sequence ID" value="KAH8994966.1"/>
    <property type="molecule type" value="Genomic_DNA"/>
</dbReference>
<evidence type="ECO:0000313" key="3">
    <source>
        <dbReference type="Proteomes" id="UP001201163"/>
    </source>
</evidence>
<keyword evidence="3" id="KW-1185">Reference proteome</keyword>
<organism evidence="2 3">
    <name type="scientific">Lactarius akahatsu</name>
    <dbReference type="NCBI Taxonomy" id="416441"/>
    <lineage>
        <taxon>Eukaryota</taxon>
        <taxon>Fungi</taxon>
        <taxon>Dikarya</taxon>
        <taxon>Basidiomycota</taxon>
        <taxon>Agaricomycotina</taxon>
        <taxon>Agaricomycetes</taxon>
        <taxon>Russulales</taxon>
        <taxon>Russulaceae</taxon>
        <taxon>Lactarius</taxon>
    </lineage>
</organism>
<dbReference type="InterPro" id="IPR036779">
    <property type="entry name" value="LysM_dom_sf"/>
</dbReference>
<protein>
    <recommendedName>
        <fullName evidence="4">LysM domain-containing protein</fullName>
    </recommendedName>
</protein>
<feature type="compositionally biased region" description="Low complexity" evidence="1">
    <location>
        <begin position="33"/>
        <end position="47"/>
    </location>
</feature>
<proteinExistence type="predicted"/>
<comment type="caution">
    <text evidence="2">The sequence shown here is derived from an EMBL/GenBank/DDBJ whole genome shotgun (WGS) entry which is preliminary data.</text>
</comment>
<sequence length="340" mass="37181">MSRESNAMETLCLACSSSLPPRLWKQFQDGRSRSTSASNSSGSVASLGQSPELFFTRCCGRPICPSCLTANPRLARYNPCLLCLGGMGAVDPRKVGRSLTARGQQAVAFNVDGAVRDEDVFVVGDEDSEEHVLETSDKEAVQFPSTTAPLNTLPIELTRQPGHDIAGAPRGDSKELPDGNQVSPGRYYIRPDDTLLGISLRLGINGRALCKLNNLPPSTLNTTPYLLHTRTFLVLPESHLQHATSAPSAEEDARQTRVRAQIALQRVTKETDWGIAQAYVALAEDSDSEPDVMSLKLEGEKSQWGNGRAPRRTLEERAVDLYLDDDEWECREIAEGRVTV</sequence>
<evidence type="ECO:0008006" key="4">
    <source>
        <dbReference type="Google" id="ProtNLM"/>
    </source>
</evidence>
<feature type="region of interest" description="Disordered" evidence="1">
    <location>
        <begin position="160"/>
        <end position="185"/>
    </location>
</feature>
<accession>A0AAD4LJM7</accession>
<name>A0AAD4LJM7_9AGAM</name>
<dbReference type="AlphaFoldDB" id="A0AAD4LJM7"/>
<gene>
    <name evidence="2" type="ORF">EDB92DRAFT_1848485</name>
</gene>
<evidence type="ECO:0000313" key="2">
    <source>
        <dbReference type="EMBL" id="KAH8994966.1"/>
    </source>
</evidence>
<evidence type="ECO:0000256" key="1">
    <source>
        <dbReference type="SAM" id="MobiDB-lite"/>
    </source>
</evidence>
<reference evidence="2" key="1">
    <citation type="submission" date="2022-01" db="EMBL/GenBank/DDBJ databases">
        <title>Comparative genomics reveals a dynamic genome evolution in the ectomycorrhizal milk-cap (Lactarius) mushrooms.</title>
        <authorList>
            <consortium name="DOE Joint Genome Institute"/>
            <person name="Lebreton A."/>
            <person name="Tang N."/>
            <person name="Kuo A."/>
            <person name="LaButti K."/>
            <person name="Drula E."/>
            <person name="Barry K."/>
            <person name="Clum A."/>
            <person name="Lipzen A."/>
            <person name="Mousain D."/>
            <person name="Ng V."/>
            <person name="Wang R."/>
            <person name="Wang X."/>
            <person name="Dai Y."/>
            <person name="Henrissat B."/>
            <person name="Grigoriev I.V."/>
            <person name="Guerin-Laguette A."/>
            <person name="Yu F."/>
            <person name="Martin F.M."/>
        </authorList>
    </citation>
    <scope>NUCLEOTIDE SEQUENCE</scope>
    <source>
        <strain evidence="2">QP</strain>
    </source>
</reference>
<feature type="region of interest" description="Disordered" evidence="1">
    <location>
        <begin position="28"/>
        <end position="47"/>
    </location>
</feature>
<dbReference type="Gene3D" id="3.10.350.10">
    <property type="entry name" value="LysM domain"/>
    <property type="match status" value="1"/>
</dbReference>